<dbReference type="Pfam" id="PF02949">
    <property type="entry name" value="7tm_6"/>
    <property type="match status" value="1"/>
</dbReference>
<evidence type="ECO:0000313" key="11">
    <source>
        <dbReference type="EMBL" id="VEN45389.1"/>
    </source>
</evidence>
<name>A0A653CCG7_CALMS</name>
<dbReference type="InterPro" id="IPR004117">
    <property type="entry name" value="7tm6_olfct_rcpt"/>
</dbReference>
<dbReference type="GO" id="GO:0005886">
    <property type="term" value="C:plasma membrane"/>
    <property type="evidence" value="ECO:0007669"/>
    <property type="project" value="UniProtKB-SubCell"/>
</dbReference>
<evidence type="ECO:0000256" key="6">
    <source>
        <dbReference type="ARBA" id="ARBA00022989"/>
    </source>
</evidence>
<evidence type="ECO:0000256" key="7">
    <source>
        <dbReference type="ARBA" id="ARBA00023136"/>
    </source>
</evidence>
<keyword evidence="9" id="KW-0807">Transducer</keyword>
<evidence type="ECO:0008006" key="13">
    <source>
        <dbReference type="Google" id="ProtNLM"/>
    </source>
</evidence>
<keyword evidence="8" id="KW-0675">Receptor</keyword>
<keyword evidence="2" id="KW-1003">Cell membrane</keyword>
<dbReference type="OrthoDB" id="6604226at2759"/>
<comment type="subcellular location">
    <subcellularLocation>
        <location evidence="1">Cell membrane</location>
        <topology evidence="1">Multi-pass membrane protein</topology>
    </subcellularLocation>
</comment>
<organism evidence="11 12">
    <name type="scientific">Callosobruchus maculatus</name>
    <name type="common">Southern cowpea weevil</name>
    <name type="synonym">Pulse bruchid</name>
    <dbReference type="NCBI Taxonomy" id="64391"/>
    <lineage>
        <taxon>Eukaryota</taxon>
        <taxon>Metazoa</taxon>
        <taxon>Ecdysozoa</taxon>
        <taxon>Arthropoda</taxon>
        <taxon>Hexapoda</taxon>
        <taxon>Insecta</taxon>
        <taxon>Pterygota</taxon>
        <taxon>Neoptera</taxon>
        <taxon>Endopterygota</taxon>
        <taxon>Coleoptera</taxon>
        <taxon>Polyphaga</taxon>
        <taxon>Cucujiformia</taxon>
        <taxon>Chrysomeloidea</taxon>
        <taxon>Chrysomelidae</taxon>
        <taxon>Bruchinae</taxon>
        <taxon>Bruchini</taxon>
        <taxon>Callosobruchus</taxon>
    </lineage>
</organism>
<dbReference type="GO" id="GO:0005549">
    <property type="term" value="F:odorant binding"/>
    <property type="evidence" value="ECO:0007669"/>
    <property type="project" value="InterPro"/>
</dbReference>
<gene>
    <name evidence="11" type="ORF">CALMAC_LOCUS7860</name>
</gene>
<keyword evidence="3" id="KW-0716">Sensory transduction</keyword>
<dbReference type="GO" id="GO:0007165">
    <property type="term" value="P:signal transduction"/>
    <property type="evidence" value="ECO:0007669"/>
    <property type="project" value="UniProtKB-KW"/>
</dbReference>
<keyword evidence="7 10" id="KW-0472">Membrane</keyword>
<evidence type="ECO:0000256" key="2">
    <source>
        <dbReference type="ARBA" id="ARBA00022475"/>
    </source>
</evidence>
<keyword evidence="5" id="KW-0552">Olfaction</keyword>
<feature type="transmembrane region" description="Helical" evidence="10">
    <location>
        <begin position="84"/>
        <end position="103"/>
    </location>
</feature>
<evidence type="ECO:0000256" key="10">
    <source>
        <dbReference type="SAM" id="Phobius"/>
    </source>
</evidence>
<evidence type="ECO:0000256" key="1">
    <source>
        <dbReference type="ARBA" id="ARBA00004651"/>
    </source>
</evidence>
<evidence type="ECO:0000256" key="8">
    <source>
        <dbReference type="ARBA" id="ARBA00023170"/>
    </source>
</evidence>
<keyword evidence="12" id="KW-1185">Reference proteome</keyword>
<dbReference type="PANTHER" id="PTHR21137:SF35">
    <property type="entry name" value="ODORANT RECEPTOR 19A-RELATED"/>
    <property type="match status" value="1"/>
</dbReference>
<evidence type="ECO:0000256" key="9">
    <source>
        <dbReference type="ARBA" id="ARBA00023224"/>
    </source>
</evidence>
<sequence>MFYLRKHLLFHIEKMLQKPSFYGFTSKQLTRIKSNLQGTYTITSYFRGFTVVYIIIAITFPLLQRNDRVLPYNSWQPYDITQASYYYATFASQIMALIVTAFTNSSIDVMYYLTLNIACCQLDLLMDRFKGVDYSGSANRIHDNLVKNLVHHYDIIE</sequence>
<dbReference type="PANTHER" id="PTHR21137">
    <property type="entry name" value="ODORANT RECEPTOR"/>
    <property type="match status" value="1"/>
</dbReference>
<dbReference type="GO" id="GO:0004984">
    <property type="term" value="F:olfactory receptor activity"/>
    <property type="evidence" value="ECO:0007669"/>
    <property type="project" value="InterPro"/>
</dbReference>
<proteinExistence type="predicted"/>
<feature type="transmembrane region" description="Helical" evidence="10">
    <location>
        <begin position="45"/>
        <end position="63"/>
    </location>
</feature>
<protein>
    <recommendedName>
        <fullName evidence="13">Odorant receptor</fullName>
    </recommendedName>
</protein>
<dbReference type="EMBL" id="CAACVG010007431">
    <property type="protein sequence ID" value="VEN45389.1"/>
    <property type="molecule type" value="Genomic_DNA"/>
</dbReference>
<keyword evidence="4 10" id="KW-0812">Transmembrane</keyword>
<accession>A0A653CCG7</accession>
<evidence type="ECO:0000256" key="4">
    <source>
        <dbReference type="ARBA" id="ARBA00022692"/>
    </source>
</evidence>
<reference evidence="11 12" key="1">
    <citation type="submission" date="2019-01" db="EMBL/GenBank/DDBJ databases">
        <authorList>
            <person name="Sayadi A."/>
        </authorList>
    </citation>
    <scope>NUCLEOTIDE SEQUENCE [LARGE SCALE GENOMIC DNA]</scope>
</reference>
<dbReference type="Proteomes" id="UP000410492">
    <property type="component" value="Unassembled WGS sequence"/>
</dbReference>
<dbReference type="AlphaFoldDB" id="A0A653CCG7"/>
<keyword evidence="6 10" id="KW-1133">Transmembrane helix</keyword>
<evidence type="ECO:0000313" key="12">
    <source>
        <dbReference type="Proteomes" id="UP000410492"/>
    </source>
</evidence>
<evidence type="ECO:0000256" key="5">
    <source>
        <dbReference type="ARBA" id="ARBA00022725"/>
    </source>
</evidence>
<evidence type="ECO:0000256" key="3">
    <source>
        <dbReference type="ARBA" id="ARBA00022606"/>
    </source>
</evidence>